<dbReference type="AlphaFoldDB" id="A0A1H6CXA3"/>
<dbReference type="InterPro" id="IPR002818">
    <property type="entry name" value="DJ-1/PfpI"/>
</dbReference>
<dbReference type="InterPro" id="IPR052158">
    <property type="entry name" value="INH-QAR"/>
</dbReference>
<organism evidence="2 3">
    <name type="scientific">Thermomonospora echinospora</name>
    <dbReference type="NCBI Taxonomy" id="1992"/>
    <lineage>
        <taxon>Bacteria</taxon>
        <taxon>Bacillati</taxon>
        <taxon>Actinomycetota</taxon>
        <taxon>Actinomycetes</taxon>
        <taxon>Streptosporangiales</taxon>
        <taxon>Thermomonosporaceae</taxon>
        <taxon>Thermomonospora</taxon>
    </lineage>
</organism>
<dbReference type="InterPro" id="IPR029062">
    <property type="entry name" value="Class_I_gatase-like"/>
</dbReference>
<dbReference type="GO" id="GO:0006355">
    <property type="term" value="P:regulation of DNA-templated transcription"/>
    <property type="evidence" value="ECO:0007669"/>
    <property type="project" value="TreeGrafter"/>
</dbReference>
<dbReference type="OrthoDB" id="4265717at2"/>
<dbReference type="PANTHER" id="PTHR43130:SF2">
    <property type="entry name" value="DJ-1_PFPI DOMAIN-CONTAINING PROTEIN"/>
    <property type="match status" value="1"/>
</dbReference>
<evidence type="ECO:0000259" key="1">
    <source>
        <dbReference type="Pfam" id="PF01965"/>
    </source>
</evidence>
<proteinExistence type="predicted"/>
<evidence type="ECO:0000313" key="2">
    <source>
        <dbReference type="EMBL" id="SEG77056.1"/>
    </source>
</evidence>
<evidence type="ECO:0000313" key="3">
    <source>
        <dbReference type="Proteomes" id="UP000236723"/>
    </source>
</evidence>
<dbReference type="PANTHER" id="PTHR43130">
    <property type="entry name" value="ARAC-FAMILY TRANSCRIPTIONAL REGULATOR"/>
    <property type="match status" value="1"/>
</dbReference>
<name>A0A1H6CXA3_9ACTN</name>
<dbReference type="CDD" id="cd03139">
    <property type="entry name" value="GATase1_PfpI_2"/>
    <property type="match status" value="1"/>
</dbReference>
<protein>
    <submittedName>
        <fullName evidence="2">DJ-1/PfpI family protein</fullName>
    </submittedName>
</protein>
<accession>A0A1H6CXA3</accession>
<dbReference type="Proteomes" id="UP000236723">
    <property type="component" value="Unassembled WGS sequence"/>
</dbReference>
<dbReference type="EMBL" id="FNVO01000011">
    <property type="protein sequence ID" value="SEG77056.1"/>
    <property type="molecule type" value="Genomic_DNA"/>
</dbReference>
<keyword evidence="3" id="KW-1185">Reference proteome</keyword>
<reference evidence="3" key="1">
    <citation type="submission" date="2016-10" db="EMBL/GenBank/DDBJ databases">
        <authorList>
            <person name="Varghese N."/>
            <person name="Submissions S."/>
        </authorList>
    </citation>
    <scope>NUCLEOTIDE SEQUENCE [LARGE SCALE GENOMIC DNA]</scope>
    <source>
        <strain evidence="3">DSM 43163</strain>
    </source>
</reference>
<dbReference type="Gene3D" id="3.40.50.880">
    <property type="match status" value="1"/>
</dbReference>
<dbReference type="RefSeq" id="WP_103940358.1">
    <property type="nucleotide sequence ID" value="NZ_FNVO01000011.1"/>
</dbReference>
<feature type="domain" description="DJ-1/PfpI" evidence="1">
    <location>
        <begin position="2"/>
        <end position="163"/>
    </location>
</feature>
<dbReference type="Pfam" id="PF01965">
    <property type="entry name" value="DJ-1_PfpI"/>
    <property type="match status" value="1"/>
</dbReference>
<sequence>MQVAIPLYPRFTALDAVGPYTVLAFAPGWTVTFVAAEPGPVTDDRGSLTLTATAAYADLPRPDVIVVPGGPGTLEALEDRALVDWIAQAHEHTRWTTSVCSGSFLLGAAGLLEGLKATTYWALLEQLAEMGAEPVNERFVAEGRIVTAAGVSAGIDMALALLALAAGEPTARAVQLAIEYDPRPPFDSGSALTASADLTERALKLLS</sequence>
<dbReference type="SUPFAM" id="SSF52317">
    <property type="entry name" value="Class I glutamine amidotransferase-like"/>
    <property type="match status" value="1"/>
</dbReference>
<gene>
    <name evidence="2" type="ORF">SAMN04489712_111242</name>
</gene>